<dbReference type="AlphaFoldDB" id="A0A0U5B8W5"/>
<dbReference type="RefSeq" id="WP_096465812.1">
    <property type="nucleotide sequence ID" value="NZ_AP017312.1"/>
</dbReference>
<reference evidence="1 2" key="1">
    <citation type="submission" date="2015-12" db="EMBL/GenBank/DDBJ databases">
        <title>Genome sequence of Aneurinibacillus soli.</title>
        <authorList>
            <person name="Lee J.S."/>
            <person name="Lee K.C."/>
            <person name="Kim K.K."/>
            <person name="Lee B.W."/>
        </authorList>
    </citation>
    <scope>NUCLEOTIDE SEQUENCE [LARGE SCALE GENOMIC DNA]</scope>
    <source>
        <strain evidence="1 2">CB4</strain>
    </source>
</reference>
<protein>
    <submittedName>
        <fullName evidence="1">Autoinducer 2-degrading protein LsrG</fullName>
    </submittedName>
</protein>
<dbReference type="KEGG" id="asoc:CB4_02196"/>
<dbReference type="OrthoDB" id="9812754at2"/>
<sequence>MFIVHVSIKVKEEHIATFKEATIENAERSLNETGIARFDVIQQQDDLTEFLLVEVYYTPEDQLKHRETEHFKKWRATITDLIAEPYQFVKYDNVFPDELGWGVRA</sequence>
<accession>A0A0U5B8W5</accession>
<evidence type="ECO:0000313" key="1">
    <source>
        <dbReference type="EMBL" id="BAU28022.1"/>
    </source>
</evidence>
<dbReference type="SUPFAM" id="SSF54909">
    <property type="entry name" value="Dimeric alpha+beta barrel"/>
    <property type="match status" value="1"/>
</dbReference>
<dbReference type="InterPro" id="IPR011008">
    <property type="entry name" value="Dimeric_a/b-barrel"/>
</dbReference>
<dbReference type="GO" id="GO:0005829">
    <property type="term" value="C:cytosol"/>
    <property type="evidence" value="ECO:0007669"/>
    <property type="project" value="TreeGrafter"/>
</dbReference>
<keyword evidence="2" id="KW-1185">Reference proteome</keyword>
<dbReference type="EMBL" id="AP017312">
    <property type="protein sequence ID" value="BAU28022.1"/>
    <property type="molecule type" value="Genomic_DNA"/>
</dbReference>
<dbReference type="PANTHER" id="PTHR33336:SF1">
    <property type="entry name" value="(4S)-4-HYDROXY-5-PHOSPHONOOXYPENTANE-2,3-DIONE ISOMERASE"/>
    <property type="match status" value="1"/>
</dbReference>
<dbReference type="GO" id="GO:0016491">
    <property type="term" value="F:oxidoreductase activity"/>
    <property type="evidence" value="ECO:0007669"/>
    <property type="project" value="TreeGrafter"/>
</dbReference>
<dbReference type="InterPro" id="IPR007138">
    <property type="entry name" value="ABM_dom"/>
</dbReference>
<proteinExistence type="predicted"/>
<dbReference type="PANTHER" id="PTHR33336">
    <property type="entry name" value="QUINOL MONOOXYGENASE YGIN-RELATED"/>
    <property type="match status" value="1"/>
</dbReference>
<dbReference type="InterPro" id="IPR050744">
    <property type="entry name" value="AI-2_Isomerase_LsrG"/>
</dbReference>
<organism evidence="1 2">
    <name type="scientific">Aneurinibacillus soli</name>
    <dbReference type="NCBI Taxonomy" id="1500254"/>
    <lineage>
        <taxon>Bacteria</taxon>
        <taxon>Bacillati</taxon>
        <taxon>Bacillota</taxon>
        <taxon>Bacilli</taxon>
        <taxon>Bacillales</taxon>
        <taxon>Paenibacillaceae</taxon>
        <taxon>Aneurinibacillus group</taxon>
        <taxon>Aneurinibacillus</taxon>
    </lineage>
</organism>
<evidence type="ECO:0000313" key="2">
    <source>
        <dbReference type="Proteomes" id="UP000217696"/>
    </source>
</evidence>
<name>A0A0U5B8W5_9BACL</name>
<dbReference type="Pfam" id="PF03992">
    <property type="entry name" value="ABM"/>
    <property type="match status" value="1"/>
</dbReference>
<dbReference type="Proteomes" id="UP000217696">
    <property type="component" value="Chromosome"/>
</dbReference>
<dbReference type="Gene3D" id="3.30.70.100">
    <property type="match status" value="1"/>
</dbReference>
<dbReference type="PROSITE" id="PS51725">
    <property type="entry name" value="ABM"/>
    <property type="match status" value="1"/>
</dbReference>
<gene>
    <name evidence="1" type="primary">lsrG</name>
    <name evidence="1" type="ORF">CB4_02196</name>
</gene>